<feature type="transmembrane region" description="Helical" evidence="1">
    <location>
        <begin position="168"/>
        <end position="189"/>
    </location>
</feature>
<reference evidence="2" key="1">
    <citation type="submission" date="2021-01" db="UniProtKB">
        <authorList>
            <consortium name="EnsemblMetazoa"/>
        </authorList>
    </citation>
    <scope>IDENTIFICATION</scope>
</reference>
<evidence type="ECO:0000313" key="2">
    <source>
        <dbReference type="EnsemblMetazoa" id="CLYHEMP004837.1"/>
    </source>
</evidence>
<name>A0A7M5URY4_9CNID</name>
<feature type="transmembrane region" description="Helical" evidence="1">
    <location>
        <begin position="398"/>
        <end position="426"/>
    </location>
</feature>
<dbReference type="Gene3D" id="1.20.1250.20">
    <property type="entry name" value="MFS general substrate transporter like domains"/>
    <property type="match status" value="1"/>
</dbReference>
<dbReference type="Proteomes" id="UP000594262">
    <property type="component" value="Unplaced"/>
</dbReference>
<feature type="transmembrane region" description="Helical" evidence="1">
    <location>
        <begin position="446"/>
        <end position="467"/>
    </location>
</feature>
<dbReference type="InterPro" id="IPR036259">
    <property type="entry name" value="MFS_trans_sf"/>
</dbReference>
<keyword evidence="1" id="KW-0472">Membrane</keyword>
<keyword evidence="3" id="KW-1185">Reference proteome</keyword>
<protein>
    <submittedName>
        <fullName evidence="2">Uncharacterized protein</fullName>
    </submittedName>
</protein>
<dbReference type="AlphaFoldDB" id="A0A7M5URY4"/>
<feature type="transmembrane region" description="Helical" evidence="1">
    <location>
        <begin position="34"/>
        <end position="60"/>
    </location>
</feature>
<sequence length="495" mass="55965">MMQNTANFIVGLKFEVMEKYDHIEKQNWFKRRRILAWFTLLMQCLIYFEYSAVSISALYYYKDDLKVQNPKFYYSLSMGAMYISIFISVITCARYMDKTRNLRRIALTTIVFSIVGNLTYTITISPYLPIIGRFLCGINDGVRICAAGELSRVYGKHELGKIFSTNEIVGLIVTSLAPCTPVLFTGINFHIGFWHITTNNFIGLFLAVVATIIWVATYLFLPNLTLEPIYKTMKNDIFSSTEVSDSVTNNNTNNATGSEIFEETNESFKPFKQHKKIPSTSTEELETISVLWTTKDIVQRTDVFFIILTQAFLSGQYYQMELLINMTALLIFQFNMTEISIATTIGVVFASLVMLAIRSRLLGSSVNIVFLFALSFVLATILESYLNIIILSGFRIKIILQATISIVVFLNTLQAFGAGSYTKIILFSMAPQHSAAIIESHRKASASFFICVAFFTASSVFSVQYLVTPVYNLISLVVAGALLYKRHCYIGFIKL</sequence>
<feature type="transmembrane region" description="Helical" evidence="1">
    <location>
        <begin position="339"/>
        <end position="357"/>
    </location>
</feature>
<keyword evidence="1" id="KW-1133">Transmembrane helix</keyword>
<keyword evidence="1" id="KW-0812">Transmembrane</keyword>
<feature type="transmembrane region" description="Helical" evidence="1">
    <location>
        <begin position="72"/>
        <end position="93"/>
    </location>
</feature>
<accession>A0A7M5URY4</accession>
<feature type="transmembrane region" description="Helical" evidence="1">
    <location>
        <begin position="105"/>
        <end position="124"/>
    </location>
</feature>
<evidence type="ECO:0000256" key="1">
    <source>
        <dbReference type="SAM" id="Phobius"/>
    </source>
</evidence>
<organism evidence="2 3">
    <name type="scientific">Clytia hemisphaerica</name>
    <dbReference type="NCBI Taxonomy" id="252671"/>
    <lineage>
        <taxon>Eukaryota</taxon>
        <taxon>Metazoa</taxon>
        <taxon>Cnidaria</taxon>
        <taxon>Hydrozoa</taxon>
        <taxon>Hydroidolina</taxon>
        <taxon>Leptothecata</taxon>
        <taxon>Obeliida</taxon>
        <taxon>Clytiidae</taxon>
        <taxon>Clytia</taxon>
    </lineage>
</organism>
<dbReference type="SUPFAM" id="SSF103473">
    <property type="entry name" value="MFS general substrate transporter"/>
    <property type="match status" value="1"/>
</dbReference>
<evidence type="ECO:0000313" key="3">
    <source>
        <dbReference type="Proteomes" id="UP000594262"/>
    </source>
</evidence>
<dbReference type="OrthoDB" id="6037872at2759"/>
<feature type="transmembrane region" description="Helical" evidence="1">
    <location>
        <begin position="369"/>
        <end position="392"/>
    </location>
</feature>
<dbReference type="EnsemblMetazoa" id="CLYHEMT004837.1">
    <property type="protein sequence ID" value="CLYHEMP004837.1"/>
    <property type="gene ID" value="CLYHEMG004837"/>
</dbReference>
<proteinExistence type="predicted"/>
<feature type="transmembrane region" description="Helical" evidence="1">
    <location>
        <begin position="201"/>
        <end position="221"/>
    </location>
</feature>
<feature type="transmembrane region" description="Helical" evidence="1">
    <location>
        <begin position="473"/>
        <end position="492"/>
    </location>
</feature>